<gene>
    <name evidence="2" type="ORF">H7C18_32305</name>
</gene>
<evidence type="ECO:0000259" key="1">
    <source>
        <dbReference type="PROSITE" id="PS51782"/>
    </source>
</evidence>
<dbReference type="InterPro" id="IPR018392">
    <property type="entry name" value="LysM"/>
</dbReference>
<name>A0A7X0SX96_9BACL</name>
<comment type="caution">
    <text evidence="2">The sequence shown here is derived from an EMBL/GenBank/DDBJ whole genome shotgun (WGS) entry which is preliminary data.</text>
</comment>
<evidence type="ECO:0000313" key="2">
    <source>
        <dbReference type="EMBL" id="MBB6735603.1"/>
    </source>
</evidence>
<sequence>MEPAKAIIEVSRSSEPKTIKVLFNPNEYNLQSGSTYSWKTIPGLQSPIAQFVSGEAATLSMELFFDTYERLPDENDSTEYDTRDVRRFTDQIVGLTEVDNDLHAPPMCRFIWGKLDFGGVVEKVSQRYTMFLDSGIPVRATLNVTFRKVLGMTEQFQETPRQSADRTKQKTLKQGEHLWMIAAEEYENPGMWRPIAEANGIDNPRRLATGRKLIIPRLE</sequence>
<dbReference type="Proteomes" id="UP000564644">
    <property type="component" value="Unassembled WGS sequence"/>
</dbReference>
<feature type="domain" description="LysM" evidence="1">
    <location>
        <begin position="168"/>
        <end position="215"/>
    </location>
</feature>
<dbReference type="PROSITE" id="PS51782">
    <property type="entry name" value="LYSM"/>
    <property type="match status" value="1"/>
</dbReference>
<dbReference type="InterPro" id="IPR036779">
    <property type="entry name" value="LysM_dom_sf"/>
</dbReference>
<dbReference type="Pfam" id="PF19266">
    <property type="entry name" value="CIS_tube"/>
    <property type="match status" value="1"/>
</dbReference>
<dbReference type="InterPro" id="IPR045361">
    <property type="entry name" value="CIS_tube_prot_N"/>
</dbReference>
<keyword evidence="3" id="KW-1185">Reference proteome</keyword>
<accession>A0A7X0SX96</accession>
<reference evidence="2 3" key="1">
    <citation type="submission" date="2020-08" db="EMBL/GenBank/DDBJ databases">
        <title>Cohnella phylogeny.</title>
        <authorList>
            <person name="Dunlap C."/>
        </authorList>
    </citation>
    <scope>NUCLEOTIDE SEQUENCE [LARGE SCALE GENOMIC DNA]</scope>
    <source>
        <strain evidence="2 3">CBP 2801</strain>
    </source>
</reference>
<proteinExistence type="predicted"/>
<dbReference type="EMBL" id="JACJVO010000051">
    <property type="protein sequence ID" value="MBB6735603.1"/>
    <property type="molecule type" value="Genomic_DNA"/>
</dbReference>
<dbReference type="Gene3D" id="3.10.350.10">
    <property type="entry name" value="LysM domain"/>
    <property type="match status" value="1"/>
</dbReference>
<protein>
    <submittedName>
        <fullName evidence="2">LysM peptidoglycan-binding domain-containing protein</fullName>
    </submittedName>
</protein>
<dbReference type="AlphaFoldDB" id="A0A7X0SX96"/>
<organism evidence="2 3">
    <name type="scientific">Cohnella zeiphila</name>
    <dbReference type="NCBI Taxonomy" id="2761120"/>
    <lineage>
        <taxon>Bacteria</taxon>
        <taxon>Bacillati</taxon>
        <taxon>Bacillota</taxon>
        <taxon>Bacilli</taxon>
        <taxon>Bacillales</taxon>
        <taxon>Paenibacillaceae</taxon>
        <taxon>Cohnella</taxon>
    </lineage>
</organism>
<dbReference type="RefSeq" id="WP_185133253.1">
    <property type="nucleotide sequence ID" value="NZ_JACJVO010000051.1"/>
</dbReference>
<evidence type="ECO:0000313" key="3">
    <source>
        <dbReference type="Proteomes" id="UP000564644"/>
    </source>
</evidence>